<comment type="caution">
    <text evidence="2">The sequence shown here is derived from an EMBL/GenBank/DDBJ whole genome shotgun (WGS) entry which is preliminary data.</text>
</comment>
<dbReference type="Proteomes" id="UP001163821">
    <property type="component" value="Unassembled WGS sequence"/>
</dbReference>
<proteinExistence type="predicted"/>
<evidence type="ECO:0000256" key="1">
    <source>
        <dbReference type="SAM" id="Phobius"/>
    </source>
</evidence>
<keyword evidence="1" id="KW-0472">Membrane</keyword>
<reference evidence="2" key="1">
    <citation type="submission" date="2022-10" db="EMBL/GenBank/DDBJ databases">
        <title>Gaoshiqiia sediminis gen. nov., sp. nov., isolated from coastal sediment.</title>
        <authorList>
            <person name="Yu W.X."/>
            <person name="Mu D.S."/>
            <person name="Du J.Z."/>
            <person name="Liang Y.Q."/>
        </authorList>
    </citation>
    <scope>NUCLEOTIDE SEQUENCE</scope>
    <source>
        <strain evidence="2">A06</strain>
    </source>
</reference>
<accession>A0AA42C8V9</accession>
<dbReference type="AlphaFoldDB" id="A0AA42C8V9"/>
<name>A0AA42C8V9_9BACT</name>
<sequence>MEKLVWSKGIFKNKLFITRNSEQIGSIDWNNVFSSNALAILNGRRFILNRDFFLSRLEIQDANNQASLGTIMINLVNPRSDLIINGKRFELEIKNFWQSRWAWKFNGQEIIIFQSNELLSKDKGSIEIYTADTEEVEVLILLGLFVRNQLVLFMLFLLLILLVIII</sequence>
<keyword evidence="1" id="KW-0812">Transmembrane</keyword>
<keyword evidence="1" id="KW-1133">Transmembrane helix</keyword>
<dbReference type="RefSeq" id="WP_282590306.1">
    <property type="nucleotide sequence ID" value="NZ_JAPAAF010000002.1"/>
</dbReference>
<dbReference type="EMBL" id="JAPAAF010000002">
    <property type="protein sequence ID" value="MCW0481697.1"/>
    <property type="molecule type" value="Genomic_DNA"/>
</dbReference>
<keyword evidence="3" id="KW-1185">Reference proteome</keyword>
<gene>
    <name evidence="2" type="ORF">N2K84_03075</name>
</gene>
<feature type="transmembrane region" description="Helical" evidence="1">
    <location>
        <begin position="138"/>
        <end position="165"/>
    </location>
</feature>
<organism evidence="2 3">
    <name type="scientific">Gaoshiqia sediminis</name>
    <dbReference type="NCBI Taxonomy" id="2986998"/>
    <lineage>
        <taxon>Bacteria</taxon>
        <taxon>Pseudomonadati</taxon>
        <taxon>Bacteroidota</taxon>
        <taxon>Bacteroidia</taxon>
        <taxon>Marinilabiliales</taxon>
        <taxon>Prolixibacteraceae</taxon>
        <taxon>Gaoshiqia</taxon>
    </lineage>
</organism>
<protein>
    <submittedName>
        <fullName evidence="2">Uncharacterized protein</fullName>
    </submittedName>
</protein>
<evidence type="ECO:0000313" key="2">
    <source>
        <dbReference type="EMBL" id="MCW0481697.1"/>
    </source>
</evidence>
<evidence type="ECO:0000313" key="3">
    <source>
        <dbReference type="Proteomes" id="UP001163821"/>
    </source>
</evidence>